<evidence type="ECO:0000313" key="2">
    <source>
        <dbReference type="Proteomes" id="UP000054516"/>
    </source>
</evidence>
<accession>A0A1S8A4R4</accession>
<dbReference type="Proteomes" id="UP000054516">
    <property type="component" value="Unassembled WGS sequence"/>
</dbReference>
<dbReference type="AlphaFoldDB" id="A0A1S8A4R4"/>
<name>A0A1S8A4R4_ROSNE</name>
<sequence>MGEAIPALPTPNYARETGGSYAPSVMTCRRLMLVRPGEHTRRPIARLPAYRLRPRGVWPHMMMAARVQNRRHHGVTQHQAFAADAIERATVVAASIRDLIRLYCTCIDRDRQRSCSRVSERSFGLVV</sequence>
<evidence type="ECO:0000313" key="1">
    <source>
        <dbReference type="EMBL" id="GAW25029.1"/>
    </source>
</evidence>
<reference evidence="1" key="1">
    <citation type="submission" date="2016-03" db="EMBL/GenBank/DDBJ databases">
        <title>Draft genome sequence of Rosellinia necatrix.</title>
        <authorList>
            <person name="Kanematsu S."/>
        </authorList>
    </citation>
    <scope>NUCLEOTIDE SEQUENCE [LARGE SCALE GENOMIC DNA]</scope>
    <source>
        <strain evidence="1">W97</strain>
    </source>
</reference>
<dbReference type="EMBL" id="DF977446">
    <property type="protein sequence ID" value="GAW25029.1"/>
    <property type="molecule type" value="Genomic_DNA"/>
</dbReference>
<gene>
    <name evidence="1" type="ORF">SAMD00023353_0101440</name>
</gene>
<organism evidence="1">
    <name type="scientific">Rosellinia necatrix</name>
    <name type="common">White root-rot fungus</name>
    <dbReference type="NCBI Taxonomy" id="77044"/>
    <lineage>
        <taxon>Eukaryota</taxon>
        <taxon>Fungi</taxon>
        <taxon>Dikarya</taxon>
        <taxon>Ascomycota</taxon>
        <taxon>Pezizomycotina</taxon>
        <taxon>Sordariomycetes</taxon>
        <taxon>Xylariomycetidae</taxon>
        <taxon>Xylariales</taxon>
        <taxon>Xylariaceae</taxon>
        <taxon>Rosellinia</taxon>
    </lineage>
</organism>
<proteinExistence type="predicted"/>
<keyword evidence="2" id="KW-1185">Reference proteome</keyword>
<protein>
    <submittedName>
        <fullName evidence="1">Uncharacterized protein</fullName>
    </submittedName>
</protein>